<comment type="subcellular location">
    <subcellularLocation>
        <location evidence="1">Membrane</location>
        <topology evidence="1">Multi-pass membrane protein</topology>
    </subcellularLocation>
</comment>
<comment type="similarity">
    <text evidence="2">Belongs to the major facilitator superfamily. Proton-dependent oligopeptide transporter (POT/PTR) (TC 2.A.17) family.</text>
</comment>
<dbReference type="Proteomes" id="UP001189624">
    <property type="component" value="Chromosome 8"/>
</dbReference>
<organism evidence="8 9">
    <name type="scientific">Sphenostylis stenocarpa</name>
    <dbReference type="NCBI Taxonomy" id="92480"/>
    <lineage>
        <taxon>Eukaryota</taxon>
        <taxon>Viridiplantae</taxon>
        <taxon>Streptophyta</taxon>
        <taxon>Embryophyta</taxon>
        <taxon>Tracheophyta</taxon>
        <taxon>Spermatophyta</taxon>
        <taxon>Magnoliopsida</taxon>
        <taxon>eudicotyledons</taxon>
        <taxon>Gunneridae</taxon>
        <taxon>Pentapetalae</taxon>
        <taxon>rosids</taxon>
        <taxon>fabids</taxon>
        <taxon>Fabales</taxon>
        <taxon>Fabaceae</taxon>
        <taxon>Papilionoideae</taxon>
        <taxon>50 kb inversion clade</taxon>
        <taxon>NPAAA clade</taxon>
        <taxon>indigoferoid/millettioid clade</taxon>
        <taxon>Phaseoleae</taxon>
        <taxon>Sphenostylis</taxon>
    </lineage>
</organism>
<gene>
    <name evidence="8" type="ORF">AYBTSS11_LOCUS24332</name>
</gene>
<dbReference type="GO" id="GO:0016020">
    <property type="term" value="C:membrane"/>
    <property type="evidence" value="ECO:0007669"/>
    <property type="project" value="UniProtKB-SubCell"/>
</dbReference>
<dbReference type="CDD" id="cd17416">
    <property type="entry name" value="MFS_NPF1_2"/>
    <property type="match status" value="1"/>
</dbReference>
<evidence type="ECO:0000256" key="3">
    <source>
        <dbReference type="ARBA" id="ARBA00022692"/>
    </source>
</evidence>
<keyword evidence="5 7" id="KW-0472">Membrane</keyword>
<feature type="transmembrane region" description="Helical" evidence="7">
    <location>
        <begin position="230"/>
        <end position="249"/>
    </location>
</feature>
<proteinExistence type="inferred from homology"/>
<feature type="transmembrane region" description="Helical" evidence="7">
    <location>
        <begin position="457"/>
        <end position="478"/>
    </location>
</feature>
<feature type="transmembrane region" description="Helical" evidence="7">
    <location>
        <begin position="81"/>
        <end position="99"/>
    </location>
</feature>
<evidence type="ECO:0000256" key="4">
    <source>
        <dbReference type="ARBA" id="ARBA00022989"/>
    </source>
</evidence>
<sequence length="595" mass="65272">MDSENLLGNGTLSSSSSESEKGKGGLRTMPFIIGTTLSLSFDIHNLNESLEKVASYGIMPNMILYLMQGYGMAIVEGTKVMNTWSAMCNVLSIFGAFISDSYLGRFLVISIGSFSSLLGLTMLWLTAMIPELRPSCEPFMLDCSSATAAQLAVLFISMGLISIGAGCIRPCSIAFGADQLTNKERSNDVRLLDSYFNWYYTSIALSTVIALSVIVYILENLGWKIGFGVPAVLMFISAVSFILGSPFYVKAKPGHSLLTSFVQVVVVAIKNRKLSLPDSLDQYYHERDSDLVVPTDSLRCLNKACIIRNPEAVSKPDGSVLDPWSQCTVGQVESLKSLLRVLPMWSTGIFMIATQAALSTVQANTMDRRLFGNFQMPAGSFNLVIVITVLIIIPTYDRVMVPLLAKYVGMPRGFSCRSRMGIGLLFVCASKATSAVVETMRRNTAIEEGFEDQPNAVIHMSVLWLVPEFVLLGIAEGFNPVGQVEFFYTYIPKSMSSFAMALFTLQLAAVDIFGNVLVSIVDKGTSVRGNESWLSTNINKGHLNYYYALLACLGILNYFYFLVICWAYGPAPEQKLEALAGKKEEQIDYVELPTS</sequence>
<evidence type="ECO:0000256" key="6">
    <source>
        <dbReference type="SAM" id="MobiDB-lite"/>
    </source>
</evidence>
<feature type="transmembrane region" description="Helical" evidence="7">
    <location>
        <begin position="545"/>
        <end position="569"/>
    </location>
</feature>
<dbReference type="SUPFAM" id="SSF103473">
    <property type="entry name" value="MFS general substrate transporter"/>
    <property type="match status" value="1"/>
</dbReference>
<keyword evidence="9" id="KW-1185">Reference proteome</keyword>
<feature type="region of interest" description="Disordered" evidence="6">
    <location>
        <begin position="1"/>
        <end position="24"/>
    </location>
</feature>
<dbReference type="AlphaFoldDB" id="A0AA86ST92"/>
<dbReference type="PANTHER" id="PTHR11654">
    <property type="entry name" value="OLIGOPEPTIDE TRANSPORTER-RELATED"/>
    <property type="match status" value="1"/>
</dbReference>
<evidence type="ECO:0000256" key="2">
    <source>
        <dbReference type="ARBA" id="ARBA00005982"/>
    </source>
</evidence>
<feature type="transmembrane region" description="Helical" evidence="7">
    <location>
        <begin position="149"/>
        <end position="177"/>
    </location>
</feature>
<accession>A0AA86ST92</accession>
<dbReference type="Gramene" id="rna-AYBTSS11_LOCUS24332">
    <property type="protein sequence ID" value="CAJ1972283.1"/>
    <property type="gene ID" value="gene-AYBTSS11_LOCUS24332"/>
</dbReference>
<evidence type="ECO:0000313" key="9">
    <source>
        <dbReference type="Proteomes" id="UP001189624"/>
    </source>
</evidence>
<feature type="transmembrane region" description="Helical" evidence="7">
    <location>
        <begin position="378"/>
        <end position="399"/>
    </location>
</feature>
<dbReference type="Pfam" id="PF00854">
    <property type="entry name" value="PTR2"/>
    <property type="match status" value="1"/>
</dbReference>
<feature type="compositionally biased region" description="Low complexity" evidence="6">
    <location>
        <begin position="1"/>
        <end position="17"/>
    </location>
</feature>
<feature type="transmembrane region" description="Helical" evidence="7">
    <location>
        <begin position="198"/>
        <end position="218"/>
    </location>
</feature>
<keyword evidence="3 7" id="KW-0812">Transmembrane</keyword>
<dbReference type="GO" id="GO:0022857">
    <property type="term" value="F:transmembrane transporter activity"/>
    <property type="evidence" value="ECO:0007669"/>
    <property type="project" value="InterPro"/>
</dbReference>
<feature type="transmembrane region" description="Helical" evidence="7">
    <location>
        <begin position="106"/>
        <end position="129"/>
    </location>
</feature>
<evidence type="ECO:0000256" key="1">
    <source>
        <dbReference type="ARBA" id="ARBA00004141"/>
    </source>
</evidence>
<protein>
    <recommendedName>
        <fullName evidence="10">Protein NRT1/ PTR FAMILY 1.2-like</fullName>
    </recommendedName>
</protein>
<evidence type="ECO:0008006" key="10">
    <source>
        <dbReference type="Google" id="ProtNLM"/>
    </source>
</evidence>
<dbReference type="InterPro" id="IPR036259">
    <property type="entry name" value="MFS_trans_sf"/>
</dbReference>
<reference evidence="8" key="1">
    <citation type="submission" date="2023-10" db="EMBL/GenBank/DDBJ databases">
        <authorList>
            <person name="Domelevo Entfellner J.-B."/>
        </authorList>
    </citation>
    <scope>NUCLEOTIDE SEQUENCE</scope>
</reference>
<evidence type="ECO:0000313" key="8">
    <source>
        <dbReference type="EMBL" id="CAJ1972283.1"/>
    </source>
</evidence>
<keyword evidence="4 7" id="KW-1133">Transmembrane helix</keyword>
<feature type="transmembrane region" description="Helical" evidence="7">
    <location>
        <begin position="498"/>
        <end position="521"/>
    </location>
</feature>
<name>A0AA86ST92_9FABA</name>
<dbReference type="Gene3D" id="1.20.1250.20">
    <property type="entry name" value="MFS general substrate transporter like domains"/>
    <property type="match status" value="1"/>
</dbReference>
<evidence type="ECO:0000256" key="5">
    <source>
        <dbReference type="ARBA" id="ARBA00023136"/>
    </source>
</evidence>
<dbReference type="InterPro" id="IPR000109">
    <property type="entry name" value="POT_fam"/>
</dbReference>
<evidence type="ECO:0000256" key="7">
    <source>
        <dbReference type="SAM" id="Phobius"/>
    </source>
</evidence>
<feature type="transmembrane region" description="Helical" evidence="7">
    <location>
        <begin position="338"/>
        <end position="358"/>
    </location>
</feature>
<dbReference type="EMBL" id="OY731405">
    <property type="protein sequence ID" value="CAJ1972283.1"/>
    <property type="molecule type" value="Genomic_DNA"/>
</dbReference>
<feature type="transmembrane region" description="Helical" evidence="7">
    <location>
        <begin position="53"/>
        <end position="75"/>
    </location>
</feature>